<dbReference type="Pfam" id="PF00583">
    <property type="entry name" value="Acetyltransf_1"/>
    <property type="match status" value="1"/>
</dbReference>
<reference evidence="2 3" key="1">
    <citation type="submission" date="2018-12" db="EMBL/GenBank/DDBJ databases">
        <authorList>
            <person name="Yu L."/>
        </authorList>
    </citation>
    <scope>NUCLEOTIDE SEQUENCE [LARGE SCALE GENOMIC DNA]</scope>
    <source>
        <strain evidence="2 3">S5H2222</strain>
    </source>
</reference>
<evidence type="ECO:0000313" key="2">
    <source>
        <dbReference type="EMBL" id="RTQ90837.1"/>
    </source>
</evidence>
<organism evidence="2 3">
    <name type="scientific">Lysinibacillus telephonicus</name>
    <dbReference type="NCBI Taxonomy" id="1714840"/>
    <lineage>
        <taxon>Bacteria</taxon>
        <taxon>Bacillati</taxon>
        <taxon>Bacillota</taxon>
        <taxon>Bacilli</taxon>
        <taxon>Bacillales</taxon>
        <taxon>Bacillaceae</taxon>
        <taxon>Lysinibacillus</taxon>
    </lineage>
</organism>
<dbReference type="InterPro" id="IPR016181">
    <property type="entry name" value="Acyl_CoA_acyltransferase"/>
</dbReference>
<dbReference type="Gene3D" id="3.40.630.30">
    <property type="match status" value="1"/>
</dbReference>
<gene>
    <name evidence="2" type="ORF">EKG35_14295</name>
</gene>
<dbReference type="EMBL" id="RXNR01000045">
    <property type="protein sequence ID" value="RTQ90837.1"/>
    <property type="molecule type" value="Genomic_DNA"/>
</dbReference>
<keyword evidence="2" id="KW-0808">Transferase</keyword>
<evidence type="ECO:0000259" key="1">
    <source>
        <dbReference type="PROSITE" id="PS51186"/>
    </source>
</evidence>
<dbReference type="InterPro" id="IPR025685">
    <property type="entry name" value="YoaP-like_dom"/>
</dbReference>
<comment type="caution">
    <text evidence="2">The sequence shown here is derived from an EMBL/GenBank/DDBJ whole genome shotgun (WGS) entry which is preliminary data.</text>
</comment>
<sequence>MGYIQLTKNNMEYEHICCALGAKQYEQAVNDKKQWLMERMEEGLVFYRLDERAKVFIEYLPAEMAWVPIEAPNYMYINCLWVSGKYKNNGYGKQLLDYCKKDAIARGMDGLVHIVGKKNLPFLSEKRFFEHMGFGVVDQADPYFQLVALKCNEQAVVPSFKKCLNPPFIGQGVTIYYTAQCPFAVGILEELRDVCEGKGITFNSFRITTKEEAQNGPTIWTTFGLFYNGKFITHEMLSPNKFDKLLTKLIVEQ</sequence>
<dbReference type="SUPFAM" id="SSF52833">
    <property type="entry name" value="Thioredoxin-like"/>
    <property type="match status" value="1"/>
</dbReference>
<dbReference type="InterPro" id="IPR036249">
    <property type="entry name" value="Thioredoxin-like_sf"/>
</dbReference>
<dbReference type="InterPro" id="IPR000182">
    <property type="entry name" value="GNAT_dom"/>
</dbReference>
<dbReference type="OrthoDB" id="3172674at2"/>
<dbReference type="AlphaFoldDB" id="A0A3S0HYP2"/>
<name>A0A3S0HYP2_9BACI</name>
<protein>
    <submittedName>
        <fullName evidence="2">GNAT family N-acetyltransferase</fullName>
    </submittedName>
</protein>
<accession>A0A3S0HYP2</accession>
<dbReference type="CDD" id="cd04301">
    <property type="entry name" value="NAT_SF"/>
    <property type="match status" value="1"/>
</dbReference>
<dbReference type="PROSITE" id="PS51186">
    <property type="entry name" value="GNAT"/>
    <property type="match status" value="1"/>
</dbReference>
<evidence type="ECO:0000313" key="3">
    <source>
        <dbReference type="Proteomes" id="UP000276349"/>
    </source>
</evidence>
<dbReference type="SUPFAM" id="SSF55729">
    <property type="entry name" value="Acyl-CoA N-acyltransferases (Nat)"/>
    <property type="match status" value="1"/>
</dbReference>
<dbReference type="Pfam" id="PF14268">
    <property type="entry name" value="YoaP"/>
    <property type="match status" value="1"/>
</dbReference>
<dbReference type="RefSeq" id="WP_126295247.1">
    <property type="nucleotide sequence ID" value="NZ_RXNR01000045.1"/>
</dbReference>
<feature type="domain" description="N-acetyltransferase" evidence="1">
    <location>
        <begin position="4"/>
        <end position="152"/>
    </location>
</feature>
<keyword evidence="3" id="KW-1185">Reference proteome</keyword>
<dbReference type="Proteomes" id="UP000276349">
    <property type="component" value="Unassembled WGS sequence"/>
</dbReference>
<dbReference type="GO" id="GO:0016747">
    <property type="term" value="F:acyltransferase activity, transferring groups other than amino-acyl groups"/>
    <property type="evidence" value="ECO:0007669"/>
    <property type="project" value="InterPro"/>
</dbReference>
<proteinExistence type="predicted"/>